<gene>
    <name evidence="1" type="ORF">C1J00_44030</name>
</gene>
<proteinExistence type="predicted"/>
<evidence type="ECO:0000313" key="2">
    <source>
        <dbReference type="Proteomes" id="UP000235943"/>
    </source>
</evidence>
<evidence type="ECO:0000313" key="1">
    <source>
        <dbReference type="EMBL" id="PNG16078.1"/>
    </source>
</evidence>
<dbReference type="EMBL" id="POUC01000951">
    <property type="protein sequence ID" value="PNG16078.1"/>
    <property type="molecule type" value="Genomic_DNA"/>
</dbReference>
<protein>
    <submittedName>
        <fullName evidence="1">Uncharacterized protein</fullName>
    </submittedName>
</protein>
<comment type="caution">
    <text evidence="1">The sequence shown here is derived from an EMBL/GenBank/DDBJ whole genome shotgun (WGS) entry which is preliminary data.</text>
</comment>
<organism evidence="1 2">
    <name type="scientific">Streptomyces cahuitamycinicus</name>
    <dbReference type="NCBI Taxonomy" id="2070367"/>
    <lineage>
        <taxon>Bacteria</taxon>
        <taxon>Bacillati</taxon>
        <taxon>Actinomycetota</taxon>
        <taxon>Actinomycetes</taxon>
        <taxon>Kitasatosporales</taxon>
        <taxon>Streptomycetaceae</taxon>
        <taxon>Streptomyces</taxon>
    </lineage>
</organism>
<feature type="non-terminal residue" evidence="1">
    <location>
        <position position="1"/>
    </location>
</feature>
<dbReference type="Proteomes" id="UP000235943">
    <property type="component" value="Unassembled WGS sequence"/>
</dbReference>
<dbReference type="RefSeq" id="WP_102914282.1">
    <property type="nucleotide sequence ID" value="NZ_POUC01000951.1"/>
</dbReference>
<dbReference type="OrthoDB" id="4244551at2"/>
<name>A0A2N8TAL9_9ACTN</name>
<dbReference type="AlphaFoldDB" id="A0A2N8TAL9"/>
<reference evidence="1 2" key="1">
    <citation type="submission" date="2018-01" db="EMBL/GenBank/DDBJ databases">
        <title>Draft genome sequence of Streptomyces sp. 13K301.</title>
        <authorList>
            <person name="Sahin N."/>
            <person name="Saygin H."/>
            <person name="Ay H."/>
        </authorList>
    </citation>
    <scope>NUCLEOTIDE SEQUENCE [LARGE SCALE GENOMIC DNA]</scope>
    <source>
        <strain evidence="1 2">13K301</strain>
    </source>
</reference>
<accession>A0A2N8TAL9</accession>
<keyword evidence="2" id="KW-1185">Reference proteome</keyword>
<sequence>PLDLTGLTAYTVGIIRLAEKEGLRPSEGGTHRGVRRIALNAGGKHGTFGTLQIGKRSGKVLRIELIHGNGGIERRAQGPSNVRLLLAAERVHACPDGCTAFTTNRCRP</sequence>